<dbReference type="OrthoDB" id="9804945at2"/>
<dbReference type="KEGG" id="mym:A176_001204"/>
<dbReference type="Pfam" id="PF00856">
    <property type="entry name" value="SET"/>
    <property type="match status" value="1"/>
</dbReference>
<feature type="domain" description="SET" evidence="1">
    <location>
        <begin position="11"/>
        <end position="123"/>
    </location>
</feature>
<dbReference type="InterPro" id="IPR001214">
    <property type="entry name" value="SET_dom"/>
</dbReference>
<dbReference type="SMART" id="SM00317">
    <property type="entry name" value="SET"/>
    <property type="match status" value="1"/>
</dbReference>
<keyword evidence="3" id="KW-1185">Reference proteome</keyword>
<reference evidence="2 3" key="1">
    <citation type="journal article" date="2016" name="PLoS ONE">
        <title>Complete Genome Sequence and Comparative Genomics of a Novel Myxobacterium Myxococcus hansupus.</title>
        <authorList>
            <person name="Sharma G."/>
            <person name="Narwani T."/>
            <person name="Subramanian S."/>
        </authorList>
    </citation>
    <scope>NUCLEOTIDE SEQUENCE [LARGE SCALE GENOMIC DNA]</scope>
    <source>
        <strain evidence="3">mixupus</strain>
    </source>
</reference>
<dbReference type="PROSITE" id="PS50280">
    <property type="entry name" value="SET"/>
    <property type="match status" value="1"/>
</dbReference>
<proteinExistence type="predicted"/>
<name>A0A0H4X8V1_9BACT</name>
<dbReference type="EMBL" id="CP012109">
    <property type="protein sequence ID" value="AKQ64292.1"/>
    <property type="molecule type" value="Genomic_DNA"/>
</dbReference>
<evidence type="ECO:0000313" key="2">
    <source>
        <dbReference type="EMBL" id="AKQ64292.1"/>
    </source>
</evidence>
<dbReference type="InterPro" id="IPR046341">
    <property type="entry name" value="SET_dom_sf"/>
</dbReference>
<evidence type="ECO:0000313" key="3">
    <source>
        <dbReference type="Proteomes" id="UP000009026"/>
    </source>
</evidence>
<dbReference type="Proteomes" id="UP000009026">
    <property type="component" value="Chromosome"/>
</dbReference>
<evidence type="ECO:0000259" key="1">
    <source>
        <dbReference type="PROSITE" id="PS50280"/>
    </source>
</evidence>
<dbReference type="Gene3D" id="2.170.270.10">
    <property type="entry name" value="SET domain"/>
    <property type="match status" value="1"/>
</dbReference>
<dbReference type="AlphaFoldDB" id="A0A0H4X8V1"/>
<dbReference type="PIRSF" id="PIRSF022536">
    <property type="entry name" value="A612L_SET"/>
    <property type="match status" value="1"/>
</dbReference>
<protein>
    <recommendedName>
        <fullName evidence="1">SET domain-containing protein</fullName>
    </recommendedName>
</protein>
<dbReference type="SUPFAM" id="SSF82199">
    <property type="entry name" value="SET domain"/>
    <property type="match status" value="1"/>
</dbReference>
<organism evidence="2 3">
    <name type="scientific">Pseudomyxococcus hansupus</name>
    <dbReference type="NCBI Taxonomy" id="1297742"/>
    <lineage>
        <taxon>Bacteria</taxon>
        <taxon>Pseudomonadati</taxon>
        <taxon>Myxococcota</taxon>
        <taxon>Myxococcia</taxon>
        <taxon>Myxococcales</taxon>
        <taxon>Cystobacterineae</taxon>
        <taxon>Myxococcaceae</taxon>
        <taxon>Pseudomyxococcus</taxon>
    </lineage>
</organism>
<gene>
    <name evidence="2" type="ORF">A176_001204</name>
</gene>
<dbReference type="PATRIC" id="fig|1297742.4.peg.1222"/>
<accession>A0A0H4X8V1</accession>
<dbReference type="STRING" id="1297742.A176_001204"/>
<sequence length="136" mass="15621">MNQGAALYIHPGVKVRPCAWGYGVFTDAFIKAGDLIEECHYVKLPRAHSQNPQLQDYVFQLQWAANEAPREGEWVALVLGYGMIYNHAREPNTAYHREVARDLFCYHALRDIHPGEQLCISYGEDWWMSREQGVPA</sequence>
<dbReference type="eggNOG" id="COG2940">
    <property type="taxonomic scope" value="Bacteria"/>
</dbReference>
<dbReference type="InterPro" id="IPR009207">
    <property type="entry name" value="SET7_MeTrfase"/>
</dbReference>
<dbReference type="GO" id="GO:0062122">
    <property type="term" value="F:histone H3K37 methyltransferase activity"/>
    <property type="evidence" value="ECO:0007669"/>
    <property type="project" value="InterPro"/>
</dbReference>
<dbReference type="RefSeq" id="WP_021781094.1">
    <property type="nucleotide sequence ID" value="NZ_CP012109.1"/>
</dbReference>